<dbReference type="SUPFAM" id="SSF48576">
    <property type="entry name" value="Terpenoid synthases"/>
    <property type="match status" value="1"/>
</dbReference>
<evidence type="ECO:0000256" key="1">
    <source>
        <dbReference type="ARBA" id="ARBA00001946"/>
    </source>
</evidence>
<keyword evidence="5 6" id="KW-0456">Lyase</keyword>
<dbReference type="EC" id="4.2.3.-" evidence="6"/>
<dbReference type="OrthoDB" id="2861623at2759"/>
<gene>
    <name evidence="7" type="ORF">RSOLAG1IB_06038</name>
</gene>
<sequence>MTAMPQNTCSELLDYSKLPSQIRLPDIIGYTSKAFAARSNPSHLQAEIESYKWFDSYDIIPDSKRQTFFGSGLGLMTAMCYPHAEPEHFRITLDLVLWLFTFDDMTDAGALDDVDKMKLAIDLTMQVLRDPETPTPKFKIAAALQSCFNRMRSHSSLSTIRRTIDAIHFYTQAILQQKINRVGDRIPSIDEYIQLRRDTSAMRIAFVGIEYALGLELPAEVHEDPIVMELALAGNDILTWANDIYSFPIEASRGDTHNFVCVAMWNLQLDLEGAIAYVDRMTRRRVQEYVESRTKLPSFGDGLDLQVAQYVQGIEYCVQGFLDWTFMTPRYFGADTAKVKETLLVDIICPVALDTPIVVEA</sequence>
<dbReference type="SFLD" id="SFLDS00005">
    <property type="entry name" value="Isoprenoid_Synthase_Type_I"/>
    <property type="match status" value="1"/>
</dbReference>
<dbReference type="Proteomes" id="UP000059188">
    <property type="component" value="Unassembled WGS sequence"/>
</dbReference>
<name>A0A0B7F5Z2_THACB</name>
<comment type="similarity">
    <text evidence="2 6">Belongs to the terpene synthase family.</text>
</comment>
<evidence type="ECO:0000256" key="2">
    <source>
        <dbReference type="ARBA" id="ARBA00006333"/>
    </source>
</evidence>
<accession>A0A0B7F5Z2</accession>
<evidence type="ECO:0000256" key="4">
    <source>
        <dbReference type="ARBA" id="ARBA00022842"/>
    </source>
</evidence>
<evidence type="ECO:0000313" key="8">
    <source>
        <dbReference type="Proteomes" id="UP000059188"/>
    </source>
</evidence>
<dbReference type="PANTHER" id="PTHR35201:SF4">
    <property type="entry name" value="BETA-PINACENE SYNTHASE-RELATED"/>
    <property type="match status" value="1"/>
</dbReference>
<keyword evidence="3 6" id="KW-0479">Metal-binding</keyword>
<dbReference type="PANTHER" id="PTHR35201">
    <property type="entry name" value="TERPENE SYNTHASE"/>
    <property type="match status" value="1"/>
</dbReference>
<dbReference type="GO" id="GO:0046872">
    <property type="term" value="F:metal ion binding"/>
    <property type="evidence" value="ECO:0007669"/>
    <property type="project" value="UniProtKB-KW"/>
</dbReference>
<evidence type="ECO:0000256" key="6">
    <source>
        <dbReference type="RuleBase" id="RU366034"/>
    </source>
</evidence>
<comment type="cofactor">
    <cofactor evidence="1 6">
        <name>Mg(2+)</name>
        <dbReference type="ChEBI" id="CHEBI:18420"/>
    </cofactor>
</comment>
<evidence type="ECO:0000313" key="7">
    <source>
        <dbReference type="EMBL" id="CEL52970.1"/>
    </source>
</evidence>
<dbReference type="Pfam" id="PF19086">
    <property type="entry name" value="Terpene_syn_C_2"/>
    <property type="match status" value="1"/>
</dbReference>
<evidence type="ECO:0000256" key="5">
    <source>
        <dbReference type="ARBA" id="ARBA00023239"/>
    </source>
</evidence>
<dbReference type="STRING" id="1108050.A0A0B7F5Z2"/>
<dbReference type="AlphaFoldDB" id="A0A0B7F5Z2"/>
<keyword evidence="8" id="KW-1185">Reference proteome</keyword>
<dbReference type="EMBL" id="LN679110">
    <property type="protein sequence ID" value="CEL52970.1"/>
    <property type="molecule type" value="Genomic_DNA"/>
</dbReference>
<dbReference type="InterPro" id="IPR008949">
    <property type="entry name" value="Isoprenoid_synthase_dom_sf"/>
</dbReference>
<dbReference type="GO" id="GO:0010333">
    <property type="term" value="F:terpene synthase activity"/>
    <property type="evidence" value="ECO:0007669"/>
    <property type="project" value="InterPro"/>
</dbReference>
<dbReference type="GO" id="GO:0008299">
    <property type="term" value="P:isoprenoid biosynthetic process"/>
    <property type="evidence" value="ECO:0007669"/>
    <property type="project" value="UniProtKB-ARBA"/>
</dbReference>
<proteinExistence type="inferred from homology"/>
<dbReference type="Gene3D" id="1.10.600.10">
    <property type="entry name" value="Farnesyl Diphosphate Synthase"/>
    <property type="match status" value="1"/>
</dbReference>
<evidence type="ECO:0000256" key="3">
    <source>
        <dbReference type="ARBA" id="ARBA00022723"/>
    </source>
</evidence>
<protein>
    <recommendedName>
        <fullName evidence="6">Terpene synthase</fullName>
        <ecNumber evidence="6">4.2.3.-</ecNumber>
    </recommendedName>
</protein>
<reference evidence="7 8" key="1">
    <citation type="submission" date="2014-11" db="EMBL/GenBank/DDBJ databases">
        <authorList>
            <person name="Wibberg Daniel"/>
        </authorList>
    </citation>
    <scope>NUCLEOTIDE SEQUENCE [LARGE SCALE GENOMIC DNA]</scope>
    <source>
        <strain evidence="7">Rhizoctonia solani AG1-IB 7/3/14</strain>
    </source>
</reference>
<dbReference type="SFLD" id="SFLDG01020">
    <property type="entry name" value="Terpene_Cyclase_Like_2"/>
    <property type="match status" value="1"/>
</dbReference>
<keyword evidence="4 6" id="KW-0460">Magnesium</keyword>
<dbReference type="InterPro" id="IPR034686">
    <property type="entry name" value="Terpene_cyclase-like_2"/>
</dbReference>
<organism evidence="7 8">
    <name type="scientific">Thanatephorus cucumeris (strain AG1-IB / isolate 7/3/14)</name>
    <name type="common">Lettuce bottom rot fungus</name>
    <name type="synonym">Rhizoctonia solani</name>
    <dbReference type="NCBI Taxonomy" id="1108050"/>
    <lineage>
        <taxon>Eukaryota</taxon>
        <taxon>Fungi</taxon>
        <taxon>Dikarya</taxon>
        <taxon>Basidiomycota</taxon>
        <taxon>Agaricomycotina</taxon>
        <taxon>Agaricomycetes</taxon>
        <taxon>Cantharellales</taxon>
        <taxon>Ceratobasidiaceae</taxon>
        <taxon>Rhizoctonia</taxon>
        <taxon>Rhizoctonia solani AG-1</taxon>
    </lineage>
</organism>